<sequence length="87" mass="9837">MSYDPEELKEGVPQFIKELTLFPASRSLSPYHSDYLYANNAQDERILLRGGNWTSGTHAGVFYSAIDATRTRTLPRLGFRSAYYGIS</sequence>
<reference evidence="1" key="1">
    <citation type="submission" date="2019-08" db="EMBL/GenBank/DDBJ databases">
        <authorList>
            <person name="Kucharzyk K."/>
            <person name="Murdoch R.W."/>
            <person name="Higgins S."/>
            <person name="Loffler F."/>
        </authorList>
    </citation>
    <scope>NUCLEOTIDE SEQUENCE</scope>
</reference>
<gene>
    <name evidence="1" type="ORF">SDC9_133988</name>
</gene>
<protein>
    <recommendedName>
        <fullName evidence="2">Sulfatase-modifying factor enzyme domain-containing protein</fullName>
    </recommendedName>
</protein>
<dbReference type="EMBL" id="VSSQ01034825">
    <property type="protein sequence ID" value="MPM86895.1"/>
    <property type="molecule type" value="Genomic_DNA"/>
</dbReference>
<accession>A0A645DCH0</accession>
<comment type="caution">
    <text evidence="1">The sequence shown here is derived from an EMBL/GenBank/DDBJ whole genome shotgun (WGS) entry which is preliminary data.</text>
</comment>
<dbReference type="AlphaFoldDB" id="A0A645DCH0"/>
<proteinExistence type="predicted"/>
<name>A0A645DCH0_9ZZZZ</name>
<evidence type="ECO:0000313" key="1">
    <source>
        <dbReference type="EMBL" id="MPM86895.1"/>
    </source>
</evidence>
<evidence type="ECO:0008006" key="2">
    <source>
        <dbReference type="Google" id="ProtNLM"/>
    </source>
</evidence>
<organism evidence="1">
    <name type="scientific">bioreactor metagenome</name>
    <dbReference type="NCBI Taxonomy" id="1076179"/>
    <lineage>
        <taxon>unclassified sequences</taxon>
        <taxon>metagenomes</taxon>
        <taxon>ecological metagenomes</taxon>
    </lineage>
</organism>